<accession>A0A9R0SSI0</accession>
<dbReference type="EMBL" id="LT934117">
    <property type="protein sequence ID" value="VAH99412.1"/>
    <property type="molecule type" value="Genomic_DNA"/>
</dbReference>
<feature type="domain" description="Disease resistance protein winged helix" evidence="9">
    <location>
        <begin position="437"/>
        <end position="507"/>
    </location>
</feature>
<evidence type="ECO:0000259" key="10">
    <source>
        <dbReference type="Pfam" id="PF23598"/>
    </source>
</evidence>
<organism evidence="11 12">
    <name type="scientific">Triticum turgidum subsp. durum</name>
    <name type="common">Durum wheat</name>
    <name type="synonym">Triticum durum</name>
    <dbReference type="NCBI Taxonomy" id="4567"/>
    <lineage>
        <taxon>Eukaryota</taxon>
        <taxon>Viridiplantae</taxon>
        <taxon>Streptophyta</taxon>
        <taxon>Embryophyta</taxon>
        <taxon>Tracheophyta</taxon>
        <taxon>Spermatophyta</taxon>
        <taxon>Magnoliopsida</taxon>
        <taxon>Liliopsida</taxon>
        <taxon>Poales</taxon>
        <taxon>Poaceae</taxon>
        <taxon>BOP clade</taxon>
        <taxon>Pooideae</taxon>
        <taxon>Triticodae</taxon>
        <taxon>Triticeae</taxon>
        <taxon>Triticinae</taxon>
        <taxon>Triticum</taxon>
    </lineage>
</organism>
<evidence type="ECO:0000256" key="2">
    <source>
        <dbReference type="ARBA" id="ARBA00022614"/>
    </source>
</evidence>
<evidence type="ECO:0000259" key="7">
    <source>
        <dbReference type="Pfam" id="PF00931"/>
    </source>
</evidence>
<dbReference type="Pfam" id="PF00931">
    <property type="entry name" value="NB-ARC"/>
    <property type="match status" value="1"/>
</dbReference>
<comment type="similarity">
    <text evidence="1">Belongs to the disease resistance NB-LRR family.</text>
</comment>
<evidence type="ECO:0000256" key="6">
    <source>
        <dbReference type="ARBA" id="ARBA00023054"/>
    </source>
</evidence>
<proteinExistence type="inferred from homology"/>
<dbReference type="AlphaFoldDB" id="A0A9R0SSI0"/>
<evidence type="ECO:0000313" key="12">
    <source>
        <dbReference type="Proteomes" id="UP000324705"/>
    </source>
</evidence>
<dbReference type="InterPro" id="IPR038005">
    <property type="entry name" value="RX-like_CC"/>
</dbReference>
<dbReference type="PRINTS" id="PR00364">
    <property type="entry name" value="DISEASERSIST"/>
</dbReference>
<reference evidence="11 12" key="1">
    <citation type="submission" date="2017-09" db="EMBL/GenBank/DDBJ databases">
        <authorList>
            <consortium name="International Durum Wheat Genome Sequencing Consortium (IDWGSC)"/>
            <person name="Milanesi L."/>
        </authorList>
    </citation>
    <scope>NUCLEOTIDE SEQUENCE [LARGE SCALE GENOMIC DNA]</scope>
    <source>
        <strain evidence="12">cv. Svevo</strain>
    </source>
</reference>
<evidence type="ECO:0000256" key="1">
    <source>
        <dbReference type="ARBA" id="ARBA00008894"/>
    </source>
</evidence>
<feature type="domain" description="NB-ARC" evidence="7">
    <location>
        <begin position="183"/>
        <end position="350"/>
    </location>
</feature>
<dbReference type="CDD" id="cd14798">
    <property type="entry name" value="RX-CC_like"/>
    <property type="match status" value="1"/>
</dbReference>
<dbReference type="InterPro" id="IPR044974">
    <property type="entry name" value="Disease_R_plants"/>
</dbReference>
<dbReference type="InterPro" id="IPR041118">
    <property type="entry name" value="Rx_N"/>
</dbReference>
<gene>
    <name evidence="11" type="ORF">TRITD_4Av1G255410</name>
</gene>
<dbReference type="Pfam" id="PF18052">
    <property type="entry name" value="Rx_N"/>
    <property type="match status" value="1"/>
</dbReference>
<feature type="domain" description="Disease resistance N-terminal" evidence="8">
    <location>
        <begin position="15"/>
        <end position="98"/>
    </location>
</feature>
<keyword evidence="6" id="KW-0175">Coiled coil</keyword>
<keyword evidence="12" id="KW-1185">Reference proteome</keyword>
<dbReference type="InterPro" id="IPR042197">
    <property type="entry name" value="Apaf_helical"/>
</dbReference>
<dbReference type="GO" id="GO:0042742">
    <property type="term" value="P:defense response to bacterium"/>
    <property type="evidence" value="ECO:0007669"/>
    <property type="project" value="UniProtKB-ARBA"/>
</dbReference>
<dbReference type="GO" id="GO:0009626">
    <property type="term" value="P:plant-type hypersensitive response"/>
    <property type="evidence" value="ECO:0007669"/>
    <property type="project" value="UniProtKB-ARBA"/>
</dbReference>
<dbReference type="FunFam" id="1.10.10.10:FF:000322">
    <property type="entry name" value="Probable disease resistance protein At1g63360"/>
    <property type="match status" value="1"/>
</dbReference>
<sequence length="1026" mass="116083">MAETVLSMARSMLGGAISMATSAAAAEMGLLIGVRKDIWFIKDELETMQAFLEVAEKMKKKDVLLKVWAKQVRDLSYNIEDGLGEFMVHVGSQSLSWQLMKLKDRHRIAIQIRDLKTRVEEVSARNTRYNLIKMDASDAIDEVDSHMEDIRNHSASNVDEAELVGFSKPKGELIELMDVKTKGGAAKVVFVVGMGGLGKTTLARKTYESKEDIVNNFSYRAWITVSQTFSKIEMLKDMIMQLFGNEELKKCLKELEGKMVQVDDLASYLREMLQEKRYLIVLDDLWTIDVWGWIKDIAFPSSNIKGSRIIVTTRDIGLAQECASKSLIYHLKHLQIDQATNLLLKKIGKTHKETESDERMRNVISKIVNKCGGLPLAILTIGGLLATKVVEMWESIYEQIPSELETNPSLEAMRRMVTLSYNHLPSHLKSCFLYLSIFPEDFEIKRRRLVDRWIAEGYVTASGGVYVGDVGIGYFNELINRNMIQPSKVNIEGIVKSCRVHDIIRDVMVSISRDENFVHLLGDSEASILEGNFRHVAYHGSKCQNIGMDWSHVRSLTMFGERPTEPSPSVCSTNMRMLRALDLKNTLFKIRQKDINNIGLLCHLKYVDFEGPSHIYALPKSIQRLRGLQNLDIRKSYIAALPTGITELHCLRSLRCSRWKLYDYFDKDEPMKCLMHTLCLPMLCTPSVDADHRAELTAEIHMAYSSRWSETEGVRIPRGIGNLKELQILEVVDIKQTSKKAIKELGDLIQLRKLSMVGRGRFAEQKRKILYLGAAIEKLSSLRSLSLDVDYNGSLEWLHNVSSPPPLLNKLKLLGDLGGKMPEWVGSMKHLVKIHLEWSYLKEDQVTEMLGRLPKLMLLNLGAAAYYGKKLVFREEASLNLRKLCITSPVDLREVKFQKGALPQMEKLAFNYVTLESGITGIKHLPRLKKISLYYQGRVANLGVLQAEVDTHPNHPVLKLKEDCSEHDLGNVVQGPGVAEIEEQEEPSLLPQTCMMGESSQSEAVVMPTTNVISSHGDLLYTYNSC</sequence>
<dbReference type="InterPro" id="IPR036388">
    <property type="entry name" value="WH-like_DNA-bd_sf"/>
</dbReference>
<evidence type="ECO:0000259" key="8">
    <source>
        <dbReference type="Pfam" id="PF18052"/>
    </source>
</evidence>
<dbReference type="InterPro" id="IPR058922">
    <property type="entry name" value="WHD_DRP"/>
</dbReference>
<dbReference type="InterPro" id="IPR002182">
    <property type="entry name" value="NB-ARC"/>
</dbReference>
<dbReference type="Gene3D" id="3.80.10.10">
    <property type="entry name" value="Ribonuclease Inhibitor"/>
    <property type="match status" value="2"/>
</dbReference>
<dbReference type="Gene3D" id="1.10.10.10">
    <property type="entry name" value="Winged helix-like DNA-binding domain superfamily/Winged helix DNA-binding domain"/>
    <property type="match status" value="1"/>
</dbReference>
<dbReference type="Gene3D" id="1.20.5.4130">
    <property type="match status" value="1"/>
</dbReference>
<evidence type="ECO:0008006" key="13">
    <source>
        <dbReference type="Google" id="ProtNLM"/>
    </source>
</evidence>
<dbReference type="GO" id="GO:0002758">
    <property type="term" value="P:innate immune response-activating signaling pathway"/>
    <property type="evidence" value="ECO:0007669"/>
    <property type="project" value="UniProtKB-ARBA"/>
</dbReference>
<dbReference type="Pfam" id="PF23559">
    <property type="entry name" value="WHD_DRP"/>
    <property type="match status" value="1"/>
</dbReference>
<dbReference type="GO" id="GO:0043531">
    <property type="term" value="F:ADP binding"/>
    <property type="evidence" value="ECO:0007669"/>
    <property type="project" value="InterPro"/>
</dbReference>
<dbReference type="SUPFAM" id="SSF52540">
    <property type="entry name" value="P-loop containing nucleoside triphosphate hydrolases"/>
    <property type="match status" value="1"/>
</dbReference>
<feature type="domain" description="Disease resistance R13L4/SHOC-2-like LRR" evidence="10">
    <location>
        <begin position="552"/>
        <end position="660"/>
    </location>
</feature>
<dbReference type="PANTHER" id="PTHR23155">
    <property type="entry name" value="DISEASE RESISTANCE PROTEIN RP"/>
    <property type="match status" value="1"/>
</dbReference>
<keyword evidence="2" id="KW-0433">Leucine-rich repeat</keyword>
<protein>
    <recommendedName>
        <fullName evidence="13">Disease resistance protein RPM1</fullName>
    </recommendedName>
</protein>
<dbReference type="InterPro" id="IPR027417">
    <property type="entry name" value="P-loop_NTPase"/>
</dbReference>
<evidence type="ECO:0000256" key="4">
    <source>
        <dbReference type="ARBA" id="ARBA00022741"/>
    </source>
</evidence>
<dbReference type="Pfam" id="PF23598">
    <property type="entry name" value="LRR_14"/>
    <property type="match status" value="2"/>
</dbReference>
<keyword evidence="3" id="KW-0677">Repeat</keyword>
<dbReference type="PANTHER" id="PTHR23155:SF963">
    <property type="entry name" value="OS06G0287000 PROTEIN"/>
    <property type="match status" value="1"/>
</dbReference>
<dbReference type="SUPFAM" id="SSF52058">
    <property type="entry name" value="L domain-like"/>
    <property type="match status" value="1"/>
</dbReference>
<name>A0A9R0SSI0_TRITD</name>
<dbReference type="Gramene" id="TRITD4Av1G255410.1">
    <property type="protein sequence ID" value="TRITD4Av1G255410.1"/>
    <property type="gene ID" value="TRITD4Av1G255410"/>
</dbReference>
<evidence type="ECO:0000256" key="5">
    <source>
        <dbReference type="ARBA" id="ARBA00022821"/>
    </source>
</evidence>
<evidence type="ECO:0000256" key="3">
    <source>
        <dbReference type="ARBA" id="ARBA00022737"/>
    </source>
</evidence>
<evidence type="ECO:0000313" key="11">
    <source>
        <dbReference type="EMBL" id="VAH99412.1"/>
    </source>
</evidence>
<dbReference type="Gene3D" id="3.40.50.300">
    <property type="entry name" value="P-loop containing nucleotide triphosphate hydrolases"/>
    <property type="match status" value="1"/>
</dbReference>
<dbReference type="Gene3D" id="1.10.8.430">
    <property type="entry name" value="Helical domain of apoptotic protease-activating factors"/>
    <property type="match status" value="1"/>
</dbReference>
<dbReference type="OMA" id="WRWINDI"/>
<dbReference type="Proteomes" id="UP000324705">
    <property type="component" value="Chromosome 4A"/>
</dbReference>
<dbReference type="InterPro" id="IPR055414">
    <property type="entry name" value="LRR_R13L4/SHOC2-like"/>
</dbReference>
<feature type="domain" description="Disease resistance R13L4/SHOC-2-like LRR" evidence="10">
    <location>
        <begin position="712"/>
        <end position="958"/>
    </location>
</feature>
<dbReference type="InterPro" id="IPR032675">
    <property type="entry name" value="LRR_dom_sf"/>
</dbReference>
<evidence type="ECO:0000259" key="9">
    <source>
        <dbReference type="Pfam" id="PF23559"/>
    </source>
</evidence>
<keyword evidence="5" id="KW-0611">Plant defense</keyword>
<keyword evidence="4" id="KW-0547">Nucleotide-binding</keyword>